<dbReference type="RefSeq" id="WP_001193818.1">
    <property type="nucleotide sequence ID" value="NZ_AP022875.1"/>
</dbReference>
<name>A0A136C7B6_BACCE</name>
<reference evidence="1 2" key="1">
    <citation type="submission" date="2015-09" db="EMBL/GenBank/DDBJ databases">
        <title>Bacillus cereus food isolates.</title>
        <authorList>
            <person name="Boekhorst J."/>
        </authorList>
    </citation>
    <scope>NUCLEOTIDE SEQUENCE [LARGE SCALE GENOMIC DNA]</scope>
    <source>
        <strain evidence="1 2">B4088</strain>
    </source>
</reference>
<evidence type="ECO:0000313" key="2">
    <source>
        <dbReference type="Proteomes" id="UP000076482"/>
    </source>
</evidence>
<sequence length="136" mass="15329">MQTLAILAISIVIIAGAMLVFGINNDLSSIRENPLPTVFIIVMISILSISIYNSGKEVDHNLAVLALNLRDLEQKQIDDKTRLLETELGTTRDNLLVEDYEDYSKVTSEKGVFKVIFTRDMEHNMIIEKITPILTH</sequence>
<dbReference type="AlphaFoldDB" id="A0A136C7B6"/>
<evidence type="ECO:0000313" key="1">
    <source>
        <dbReference type="EMBL" id="KZD56988.1"/>
    </source>
</evidence>
<dbReference type="Proteomes" id="UP000076482">
    <property type="component" value="Unassembled WGS sequence"/>
</dbReference>
<proteinExistence type="predicted"/>
<protein>
    <submittedName>
        <fullName evidence="1">Uncharacterized protein</fullName>
    </submittedName>
</protein>
<dbReference type="PATRIC" id="fig|1396.535.peg.6807"/>
<gene>
    <name evidence="1" type="ORF">B4088_4962</name>
</gene>
<comment type="caution">
    <text evidence="1">The sequence shown here is derived from an EMBL/GenBank/DDBJ whole genome shotgun (WGS) entry which is preliminary data.</text>
</comment>
<organism evidence="1 2">
    <name type="scientific">Bacillus cereus</name>
    <dbReference type="NCBI Taxonomy" id="1396"/>
    <lineage>
        <taxon>Bacteria</taxon>
        <taxon>Bacillati</taxon>
        <taxon>Bacillota</taxon>
        <taxon>Bacilli</taxon>
        <taxon>Bacillales</taxon>
        <taxon>Bacillaceae</taxon>
        <taxon>Bacillus</taxon>
        <taxon>Bacillus cereus group</taxon>
    </lineage>
</organism>
<accession>A0A136C7B6</accession>
<dbReference type="EMBL" id="LJKE01000091">
    <property type="protein sequence ID" value="KZD56988.1"/>
    <property type="molecule type" value="Genomic_DNA"/>
</dbReference>